<evidence type="ECO:0000259" key="6">
    <source>
        <dbReference type="Pfam" id="PF01061"/>
    </source>
</evidence>
<dbReference type="GO" id="GO:0016020">
    <property type="term" value="C:membrane"/>
    <property type="evidence" value="ECO:0007669"/>
    <property type="project" value="UniProtKB-SubCell"/>
</dbReference>
<evidence type="ECO:0000256" key="3">
    <source>
        <dbReference type="ARBA" id="ARBA00022989"/>
    </source>
</evidence>
<dbReference type="STRING" id="397948.Cmaq_1560"/>
<feature type="transmembrane region" description="Helical" evidence="5">
    <location>
        <begin position="50"/>
        <end position="70"/>
    </location>
</feature>
<feature type="transmembrane region" description="Helical" evidence="5">
    <location>
        <begin position="23"/>
        <end position="44"/>
    </location>
</feature>
<dbReference type="AlphaFoldDB" id="A8M9G4"/>
<keyword evidence="4 5" id="KW-0472">Membrane</keyword>
<protein>
    <submittedName>
        <fullName evidence="7">ABC-2 type transporter</fullName>
    </submittedName>
</protein>
<reference evidence="7 8" key="1">
    <citation type="submission" date="2007-10" db="EMBL/GenBank/DDBJ databases">
        <title>Complete sequence of Caldivirga maquilingensis IC-167.</title>
        <authorList>
            <consortium name="US DOE Joint Genome Institute"/>
            <person name="Copeland A."/>
            <person name="Lucas S."/>
            <person name="Lapidus A."/>
            <person name="Barry K."/>
            <person name="Glavina del Rio T."/>
            <person name="Dalin E."/>
            <person name="Tice H."/>
            <person name="Pitluck S."/>
            <person name="Saunders E."/>
            <person name="Brettin T."/>
            <person name="Bruce D."/>
            <person name="Detter J.C."/>
            <person name="Han C."/>
            <person name="Schmutz J."/>
            <person name="Larimer F."/>
            <person name="Land M."/>
            <person name="Hauser L."/>
            <person name="Kyrpides N."/>
            <person name="Ivanova N."/>
            <person name="Biddle J.F."/>
            <person name="Zhang Z."/>
            <person name="Fitz-Gibbon S.T."/>
            <person name="Lowe T.M."/>
            <person name="Saltikov C."/>
            <person name="House C.H."/>
            <person name="Richardson P."/>
        </authorList>
    </citation>
    <scope>NUCLEOTIDE SEQUENCE [LARGE SCALE GENOMIC DNA]</scope>
    <source>
        <strain evidence="8">ATCC 700844 / DSM 13496 / JCM 10307 / IC-167</strain>
    </source>
</reference>
<dbReference type="eggNOG" id="arCOG01468">
    <property type="taxonomic scope" value="Archaea"/>
</dbReference>
<dbReference type="EMBL" id="CP000852">
    <property type="protein sequence ID" value="ABW02383.1"/>
    <property type="molecule type" value="Genomic_DNA"/>
</dbReference>
<keyword evidence="3 5" id="KW-1133">Transmembrane helix</keyword>
<proteinExistence type="predicted"/>
<comment type="subcellular location">
    <subcellularLocation>
        <location evidence="1">Membrane</location>
        <topology evidence="1">Multi-pass membrane protein</topology>
    </subcellularLocation>
</comment>
<sequence>MVVVRLSNIYTVTKYIMLSSRHWIYASLAFTLMFPILWLILLRVVGNPQYMGYFIVGTVVNTSFLVPFLGTSQDIAYFRRGSAIYALLFSNGADHWDIALGYITQLIALNLPSVVSLLILSTLIIGTSYGVVQVLATVATAVFISLSSALLGYALAMGIRNYRIVNQAAQVIPWPLLLLAPVYYPITILPPVLRYVSLALPTTYMALAINGSLSLNSMELIKGLLGLLAYSSASILIARYAVIRGEVNG</sequence>
<dbReference type="PANTHER" id="PTHR43229:SF3">
    <property type="entry name" value="ABC-TYPE MULTIDRUG TRANSPORT SYSTEM, PERMEASE COMPONENT"/>
    <property type="match status" value="1"/>
</dbReference>
<name>A8M9G4_CALMQ</name>
<dbReference type="PANTHER" id="PTHR43229">
    <property type="entry name" value="NODULATION PROTEIN J"/>
    <property type="match status" value="1"/>
</dbReference>
<keyword evidence="8" id="KW-1185">Reference proteome</keyword>
<gene>
    <name evidence="7" type="ordered locus">Cmaq_1560</name>
</gene>
<evidence type="ECO:0000313" key="7">
    <source>
        <dbReference type="EMBL" id="ABW02383.1"/>
    </source>
</evidence>
<evidence type="ECO:0000256" key="2">
    <source>
        <dbReference type="ARBA" id="ARBA00022692"/>
    </source>
</evidence>
<feature type="transmembrane region" description="Helical" evidence="5">
    <location>
        <begin position="223"/>
        <end position="243"/>
    </location>
</feature>
<evidence type="ECO:0000256" key="5">
    <source>
        <dbReference type="SAM" id="Phobius"/>
    </source>
</evidence>
<dbReference type="KEGG" id="cma:Cmaq_1560"/>
<keyword evidence="2 5" id="KW-0812">Transmembrane</keyword>
<organism evidence="7 8">
    <name type="scientific">Caldivirga maquilingensis (strain ATCC 700844 / DSM 13496 / JCM 10307 / IC-167)</name>
    <dbReference type="NCBI Taxonomy" id="397948"/>
    <lineage>
        <taxon>Archaea</taxon>
        <taxon>Thermoproteota</taxon>
        <taxon>Thermoprotei</taxon>
        <taxon>Thermoproteales</taxon>
        <taxon>Thermoproteaceae</taxon>
        <taxon>Caldivirga</taxon>
    </lineage>
</organism>
<evidence type="ECO:0000313" key="8">
    <source>
        <dbReference type="Proteomes" id="UP000001137"/>
    </source>
</evidence>
<dbReference type="InterPro" id="IPR013525">
    <property type="entry name" value="ABC2_TM"/>
</dbReference>
<feature type="transmembrane region" description="Helical" evidence="5">
    <location>
        <begin position="131"/>
        <end position="156"/>
    </location>
</feature>
<feature type="domain" description="ABC-2 type transporter transmembrane" evidence="6">
    <location>
        <begin position="29"/>
        <end position="206"/>
    </location>
</feature>
<dbReference type="HOGENOM" id="CLU_1127123_0_0_2"/>
<feature type="transmembrane region" description="Helical" evidence="5">
    <location>
        <begin position="106"/>
        <end position="125"/>
    </location>
</feature>
<dbReference type="InterPro" id="IPR051784">
    <property type="entry name" value="Nod_factor_ABC_transporter"/>
</dbReference>
<evidence type="ECO:0000256" key="1">
    <source>
        <dbReference type="ARBA" id="ARBA00004141"/>
    </source>
</evidence>
<evidence type="ECO:0000256" key="4">
    <source>
        <dbReference type="ARBA" id="ARBA00023136"/>
    </source>
</evidence>
<dbReference type="Proteomes" id="UP000001137">
    <property type="component" value="Chromosome"/>
</dbReference>
<dbReference type="GO" id="GO:0140359">
    <property type="term" value="F:ABC-type transporter activity"/>
    <property type="evidence" value="ECO:0007669"/>
    <property type="project" value="InterPro"/>
</dbReference>
<accession>A8M9G4</accession>
<dbReference type="Pfam" id="PF01061">
    <property type="entry name" value="ABC2_membrane"/>
    <property type="match status" value="1"/>
</dbReference>